<name>A0A1H3VEC5_SELRU</name>
<keyword evidence="1" id="KW-0812">Transmembrane</keyword>
<evidence type="ECO:0000313" key="3">
    <source>
        <dbReference type="Proteomes" id="UP000183469"/>
    </source>
</evidence>
<keyword evidence="1" id="KW-1133">Transmembrane helix</keyword>
<feature type="transmembrane region" description="Helical" evidence="1">
    <location>
        <begin position="48"/>
        <end position="66"/>
    </location>
</feature>
<dbReference type="Proteomes" id="UP000183469">
    <property type="component" value="Unassembled WGS sequence"/>
</dbReference>
<proteinExistence type="predicted"/>
<organism evidence="2 3">
    <name type="scientific">Selenomonas ruminantium</name>
    <dbReference type="NCBI Taxonomy" id="971"/>
    <lineage>
        <taxon>Bacteria</taxon>
        <taxon>Bacillati</taxon>
        <taxon>Bacillota</taxon>
        <taxon>Negativicutes</taxon>
        <taxon>Selenomonadales</taxon>
        <taxon>Selenomonadaceae</taxon>
        <taxon>Selenomonas</taxon>
    </lineage>
</organism>
<feature type="transmembrane region" description="Helical" evidence="1">
    <location>
        <begin position="78"/>
        <end position="100"/>
    </location>
</feature>
<evidence type="ECO:0000256" key="1">
    <source>
        <dbReference type="SAM" id="Phobius"/>
    </source>
</evidence>
<gene>
    <name evidence="2" type="ORF">SAMN05660648_00014</name>
</gene>
<accession>A0A1H3VEC5</accession>
<feature type="transmembrane region" description="Helical" evidence="1">
    <location>
        <begin position="6"/>
        <end position="28"/>
    </location>
</feature>
<dbReference type="AlphaFoldDB" id="A0A1H3VEC5"/>
<dbReference type="EMBL" id="FNQG01000002">
    <property type="protein sequence ID" value="SDZ72574.1"/>
    <property type="molecule type" value="Genomic_DNA"/>
</dbReference>
<evidence type="ECO:0000313" key="2">
    <source>
        <dbReference type="EMBL" id="SDZ72574.1"/>
    </source>
</evidence>
<reference evidence="2 3" key="1">
    <citation type="submission" date="2016-10" db="EMBL/GenBank/DDBJ databases">
        <authorList>
            <person name="de Groot N.N."/>
        </authorList>
    </citation>
    <scope>NUCLEOTIDE SEQUENCE [LARGE SCALE GENOMIC DNA]</scope>
    <source>
        <strain evidence="2 3">DSM 2872</strain>
    </source>
</reference>
<dbReference type="RefSeq" id="WP_074670051.1">
    <property type="nucleotide sequence ID" value="NZ_FNQG01000002.1"/>
</dbReference>
<sequence length="156" mass="18158">MEQQEIQYYYELTLTIIDYLIAIALILVGHKRHWRWLIVDREIEKKDFIIQCIPLAAFQFAFALLQKNEALFSGEFVLIYYSMFCIIWALVKAFTICAMLQRGNKIVGGSLHVKAIVGMIIILDITDLLKAKYFFAACIYLYFAKDKKQAICVERA</sequence>
<keyword evidence="1" id="KW-0472">Membrane</keyword>
<protein>
    <submittedName>
        <fullName evidence="2">Uncharacterized protein</fullName>
    </submittedName>
</protein>